<dbReference type="NCBIfam" id="TIGR00756">
    <property type="entry name" value="PPR"/>
    <property type="match status" value="5"/>
</dbReference>
<feature type="repeat" description="PPR" evidence="2">
    <location>
        <begin position="358"/>
        <end position="392"/>
    </location>
</feature>
<name>A0AA86V8I1_9FABA</name>
<feature type="compositionally biased region" description="Basic and acidic residues" evidence="3">
    <location>
        <begin position="1335"/>
        <end position="1344"/>
    </location>
</feature>
<dbReference type="PANTHER" id="PTHR46774:SF3">
    <property type="entry name" value="CHROMATIN MODIFICATION-RELATED PROTEIN EAF1 A-RELATED"/>
    <property type="match status" value="1"/>
</dbReference>
<feature type="region of interest" description="Disordered" evidence="3">
    <location>
        <begin position="960"/>
        <end position="1003"/>
    </location>
</feature>
<feature type="repeat" description="PPR" evidence="2">
    <location>
        <begin position="498"/>
        <end position="532"/>
    </location>
</feature>
<protein>
    <recommendedName>
        <fullName evidence="4">HSA domain-containing protein</fullName>
    </recommendedName>
</protein>
<evidence type="ECO:0000256" key="3">
    <source>
        <dbReference type="SAM" id="MobiDB-lite"/>
    </source>
</evidence>
<feature type="region of interest" description="Disordered" evidence="3">
    <location>
        <begin position="1"/>
        <end position="65"/>
    </location>
</feature>
<dbReference type="InterPro" id="IPR011990">
    <property type="entry name" value="TPR-like_helical_dom_sf"/>
</dbReference>
<dbReference type="PANTHER" id="PTHR46774">
    <property type="entry name" value="CHROMATIN MODIFICATION-RELATED PROTEIN EAF1 A-RELATED"/>
    <property type="match status" value="1"/>
</dbReference>
<proteinExistence type="predicted"/>
<evidence type="ECO:0000256" key="2">
    <source>
        <dbReference type="PROSITE-ProRule" id="PRU00708"/>
    </source>
</evidence>
<dbReference type="GO" id="GO:0035267">
    <property type="term" value="C:NuA4 histone acetyltransferase complex"/>
    <property type="evidence" value="ECO:0007669"/>
    <property type="project" value="InterPro"/>
</dbReference>
<feature type="compositionally biased region" description="Polar residues" evidence="3">
    <location>
        <begin position="1"/>
        <end position="20"/>
    </location>
</feature>
<evidence type="ECO:0000256" key="1">
    <source>
        <dbReference type="ARBA" id="ARBA00022737"/>
    </source>
</evidence>
<feature type="region of interest" description="Disordered" evidence="3">
    <location>
        <begin position="748"/>
        <end position="783"/>
    </location>
</feature>
<feature type="compositionally biased region" description="Basic residues" evidence="3">
    <location>
        <begin position="837"/>
        <end position="847"/>
    </location>
</feature>
<feature type="compositionally biased region" description="Basic residues" evidence="3">
    <location>
        <begin position="1492"/>
        <end position="1504"/>
    </location>
</feature>
<dbReference type="SMART" id="SM00573">
    <property type="entry name" value="HSA"/>
    <property type="match status" value="1"/>
</dbReference>
<evidence type="ECO:0000313" key="6">
    <source>
        <dbReference type="Proteomes" id="UP001189624"/>
    </source>
</evidence>
<organism evidence="5 6">
    <name type="scientific">Sphenostylis stenocarpa</name>
    <dbReference type="NCBI Taxonomy" id="92480"/>
    <lineage>
        <taxon>Eukaryota</taxon>
        <taxon>Viridiplantae</taxon>
        <taxon>Streptophyta</taxon>
        <taxon>Embryophyta</taxon>
        <taxon>Tracheophyta</taxon>
        <taxon>Spermatophyta</taxon>
        <taxon>Magnoliopsida</taxon>
        <taxon>eudicotyledons</taxon>
        <taxon>Gunneridae</taxon>
        <taxon>Pentapetalae</taxon>
        <taxon>rosids</taxon>
        <taxon>fabids</taxon>
        <taxon>Fabales</taxon>
        <taxon>Fabaceae</taxon>
        <taxon>Papilionoideae</taxon>
        <taxon>50 kb inversion clade</taxon>
        <taxon>NPAAA clade</taxon>
        <taxon>indigoferoid/millettioid clade</taxon>
        <taxon>Phaseoleae</taxon>
        <taxon>Sphenostylis</taxon>
    </lineage>
</organism>
<dbReference type="Gramene" id="rna-AYBTSS11_LOCUS504">
    <property type="protein sequence ID" value="CAJ1795913.1"/>
    <property type="gene ID" value="gene-AYBTSS11_LOCUS504"/>
</dbReference>
<dbReference type="PROSITE" id="PS51375">
    <property type="entry name" value="PPR"/>
    <property type="match status" value="7"/>
</dbReference>
<keyword evidence="1" id="KW-0677">Repeat</keyword>
<feature type="region of interest" description="Disordered" evidence="3">
    <location>
        <begin position="1324"/>
        <end position="1344"/>
    </location>
</feature>
<dbReference type="PROSITE" id="PS51204">
    <property type="entry name" value="HSA"/>
    <property type="match status" value="1"/>
</dbReference>
<dbReference type="InterPro" id="IPR044798">
    <property type="entry name" value="EAF1A/B"/>
</dbReference>
<feature type="repeat" description="PPR" evidence="2">
    <location>
        <begin position="251"/>
        <end position="281"/>
    </location>
</feature>
<feature type="repeat" description="PPR" evidence="2">
    <location>
        <begin position="322"/>
        <end position="357"/>
    </location>
</feature>
<feature type="repeat" description="PPR" evidence="2">
    <location>
        <begin position="287"/>
        <end position="321"/>
    </location>
</feature>
<feature type="compositionally biased region" description="Polar residues" evidence="3">
    <location>
        <begin position="966"/>
        <end position="993"/>
    </location>
</feature>
<evidence type="ECO:0000313" key="5">
    <source>
        <dbReference type="EMBL" id="CAJ1795913.1"/>
    </source>
</evidence>
<accession>A0AA86V8I1</accession>
<feature type="repeat" description="PPR" evidence="2">
    <location>
        <begin position="428"/>
        <end position="462"/>
    </location>
</feature>
<gene>
    <name evidence="5" type="ORF">AYBTSS11_LOCUS504</name>
</gene>
<dbReference type="Pfam" id="PF13041">
    <property type="entry name" value="PPR_2"/>
    <property type="match status" value="3"/>
</dbReference>
<reference evidence="5" key="1">
    <citation type="submission" date="2023-10" db="EMBL/GenBank/DDBJ databases">
        <authorList>
            <person name="Domelevo Entfellner J.-B."/>
        </authorList>
    </citation>
    <scope>NUCLEOTIDE SEQUENCE</scope>
</reference>
<evidence type="ECO:0000259" key="4">
    <source>
        <dbReference type="PROSITE" id="PS51204"/>
    </source>
</evidence>
<feature type="domain" description="HSA" evidence="4">
    <location>
        <begin position="1230"/>
        <end position="1305"/>
    </location>
</feature>
<feature type="repeat" description="PPR" evidence="2">
    <location>
        <begin position="216"/>
        <end position="250"/>
    </location>
</feature>
<dbReference type="InterPro" id="IPR002885">
    <property type="entry name" value="PPR_rpt"/>
</dbReference>
<feature type="region of interest" description="Disordered" evidence="3">
    <location>
        <begin position="795"/>
        <end position="903"/>
    </location>
</feature>
<dbReference type="Proteomes" id="UP001189624">
    <property type="component" value="Chromosome 1"/>
</dbReference>
<feature type="compositionally biased region" description="Polar residues" evidence="3">
    <location>
        <begin position="807"/>
        <end position="825"/>
    </location>
</feature>
<dbReference type="Pfam" id="PF01535">
    <property type="entry name" value="PPR"/>
    <property type="match status" value="1"/>
</dbReference>
<sequence length="1665" mass="185060">MSRIQTNQNRMAAASLSTATPGVPPFRLPTSTRRTASTRVQASPRADPESPSPPSSTALTVMDDRTRRIARELEEQRKREAKERRELRDRKIASQKAVSVILWREAAKAVIDKSGRKKKGPINSKKLLPRTVLEALHERVAALRWESALKVYQLSSLLLFDGVLLGCSESETILTYEMLKEESKSTEEHICVRDLEDKLRNLVFELLREQIWYRPNTGIYIKLIVLLGKCKQPKKAHELFQAMVDEGCILDRESYTALLSAYSRSGLLDQAFTILEEMKNTPGCQPDVQTYSILIKSCLQVFAFDKVQSLLSDMGNHGIKPNTVTYNTLIDAYGKARKFSEMESILVEMLADRYCQPDAWTMNSTLRAFGNIGQIETMEKCYEKFQTAGIQPNVQTFNILLDSYGKAKEYKKMSAVMEYMQKYHYSWTIVTFNIVIDAFGKAGDLKQMEYLFRLMRSERIKPSCVTLCSLVRAYAHAGKPEKIGGVLRFVENSDVLLDTVFFNCLVDAYGRLGCLAEMKGVLEMMNQKGCKPDIITYRTMIKAYSFKGMDGHAKELRELLPTVTRPSLKRAKIGRSSAPRTLTIQLDNSWIDFTVPPYFSIKHPACESVSKSFVETWSATPKGRSVEKGDTDKIFFDKWKVTLLDIKSGMHGCNAGPVFLVNAEVDSMGGVVDGGVGIGLKTSPRRVAIEKAQAELRLEYDVREERRRELEFLEKGGNPLDFKLGNAASVSVQSTSLTDQHQEQFVTSEAKGSFVSTASPHGDSVDSSARPGVPSLSEPNTADNLLLFDGENELPEGEKRSLHSNKRNNVAPSEQSSRIGGSQNAKETEDSAIFRPYARRNRSKPNHGPRGASRDGKGMLSDTNKQKDHNVLSVSKRKPTSLNGEVLSKDLKDPTSNKSLDNDLVSVQAPQTASGSASVPEDKLNSVVNKNFKEDQRIIPSQDDVVQNPVVLASGEAKAVGEKDLGSSSHPEPQPCATTKQPGNESCSGQPNGFGNIKLDQKGVPNGDQNCSAELGMKNFDSESSCAQTSLARDVNNNNNMCSNSKKFDANGNTMEQTSEFEKKLNVTGCGVVKERSNTNTGENGATSNTEHAIACENHSGSDNIVKSEKDNHTNGSCIQNKVKDSANIQGLHHNKSCVSNADKEESGSLKMDHHNCIREDSCERLKVPSDVSISTTQTASVEKVTTTASECQPCTTHSLKLPDKAHEDSILEEAKSIEVKRKRIAELSVRPLPSQIHRRTQWGFVLEEMTWLANDFAQERLWKITAAAQLSQQASFTSRLRFEKQSKHLGVKILSHNMAKAVMQFWNSIELLLDNDNRNCVDASVDSGDGDSNEVSRDKRSNSEMVLEKSKYLHGQYLTNQVAHQVHSYALRFLKDSRLRGNSTQAEAPTTPDKLSDLGIVDMSWDDHLTEESLFYTVPPTAMEAYRKSIESHFQQCEKTVSSIQEEVETSMYDTAAEFGHEEVAYDEDEGETSIYYLPGLYEGSRSSKSLQKKHKNRMKSNTHKSSEFGTDLPYGHYSTGPQPSMLLGKRPTSLNVGTIPIKRMRTASRQRVVSPFAAVSGTIQAQAKTDASSGDTNSFPDDQSTLHVGALIQKSVEVESVGDFEKQLPYDCGETSVKTKKKKPKNLGSAYDQGWQLDSVVLSEQHSSYKIPRLKNIHVMTEE</sequence>
<dbReference type="EMBL" id="OY731398">
    <property type="protein sequence ID" value="CAJ1795913.1"/>
    <property type="molecule type" value="Genomic_DNA"/>
</dbReference>
<dbReference type="Pfam" id="PF13812">
    <property type="entry name" value="PPR_3"/>
    <property type="match status" value="1"/>
</dbReference>
<dbReference type="Gene3D" id="1.25.40.10">
    <property type="entry name" value="Tetratricopeptide repeat domain"/>
    <property type="match status" value="3"/>
</dbReference>
<feature type="region of interest" description="Disordered" evidence="3">
    <location>
        <begin position="1488"/>
        <end position="1512"/>
    </location>
</feature>
<dbReference type="InterPro" id="IPR014012">
    <property type="entry name" value="HSA_dom"/>
</dbReference>
<feature type="compositionally biased region" description="Polar residues" evidence="3">
    <location>
        <begin position="29"/>
        <end position="41"/>
    </location>
</feature>
<keyword evidence="6" id="KW-1185">Reference proteome</keyword>
<dbReference type="Pfam" id="PF07529">
    <property type="entry name" value="HSA"/>
    <property type="match status" value="1"/>
</dbReference>